<evidence type="ECO:0000256" key="1">
    <source>
        <dbReference type="ARBA" id="ARBA00010884"/>
    </source>
</evidence>
<comment type="similarity">
    <text evidence="1">Belongs to the AB hydrolase superfamily. AB hydrolase 4 family.</text>
</comment>
<evidence type="ECO:0000313" key="6">
    <source>
        <dbReference type="EMBL" id="MTE25421.1"/>
    </source>
</evidence>
<dbReference type="InterPro" id="IPR050960">
    <property type="entry name" value="AB_hydrolase_4_sf"/>
</dbReference>
<dbReference type="Pfam" id="PF00561">
    <property type="entry name" value="Abhydrolase_1"/>
    <property type="match status" value="1"/>
</dbReference>
<dbReference type="InterPro" id="IPR000952">
    <property type="entry name" value="AB_hydrolase_4_CS"/>
</dbReference>
<dbReference type="PIRSF" id="PIRSF005211">
    <property type="entry name" value="Ab_hydro_YheT"/>
    <property type="match status" value="1"/>
</dbReference>
<evidence type="ECO:0000313" key="7">
    <source>
        <dbReference type="Proteomes" id="UP000447545"/>
    </source>
</evidence>
<dbReference type="Gene3D" id="3.40.50.1820">
    <property type="entry name" value="alpha/beta hydrolase"/>
    <property type="match status" value="1"/>
</dbReference>
<keyword evidence="7" id="KW-1185">Reference proteome</keyword>
<dbReference type="GO" id="GO:0047372">
    <property type="term" value="F:monoacylglycerol lipase activity"/>
    <property type="evidence" value="ECO:0007669"/>
    <property type="project" value="TreeGrafter"/>
</dbReference>
<reference evidence="6 7" key="1">
    <citation type="submission" date="2019-11" db="EMBL/GenBank/DDBJ databases">
        <title>Winogradskyella ouciana sp. nov., isolated from the hadal seawater of the Mariana Trench.</title>
        <authorList>
            <person name="Liu R."/>
        </authorList>
    </citation>
    <scope>NUCLEOTIDE SEQUENCE [LARGE SCALE GENOMIC DNA]</scope>
    <source>
        <strain evidence="6 7">ZXX205</strain>
    </source>
</reference>
<dbReference type="RefSeq" id="WP_155087264.1">
    <property type="nucleotide sequence ID" value="NZ_WJYA01000001.1"/>
</dbReference>
<dbReference type="SUPFAM" id="SSF53474">
    <property type="entry name" value="alpha/beta-Hydrolases"/>
    <property type="match status" value="1"/>
</dbReference>
<evidence type="ECO:0000256" key="2">
    <source>
        <dbReference type="ARBA" id="ARBA00022487"/>
    </source>
</evidence>
<dbReference type="Proteomes" id="UP000447545">
    <property type="component" value="Unassembled WGS sequence"/>
</dbReference>
<keyword evidence="3 6" id="KW-0378">Hydrolase</keyword>
<keyword evidence="2" id="KW-0719">Serine esterase</keyword>
<feature type="active site" description="Charge relay system" evidence="4">
    <location>
        <position position="141"/>
    </location>
</feature>
<dbReference type="AlphaFoldDB" id="A0A7K1G8F8"/>
<accession>A0A7K1G8F8</accession>
<name>A0A7K1G8F8_9FLAO</name>
<dbReference type="InterPro" id="IPR029058">
    <property type="entry name" value="AB_hydrolase_fold"/>
</dbReference>
<dbReference type="GO" id="GO:0034338">
    <property type="term" value="F:short-chain carboxylesterase activity"/>
    <property type="evidence" value="ECO:0007669"/>
    <property type="project" value="TreeGrafter"/>
</dbReference>
<gene>
    <name evidence="6" type="ORF">F1003_00630</name>
</gene>
<feature type="active site" description="Charge relay system" evidence="4">
    <location>
        <position position="296"/>
    </location>
</feature>
<organism evidence="6 7">
    <name type="scientific">Winogradskyella ouciana</name>
    <dbReference type="NCBI Taxonomy" id="2608631"/>
    <lineage>
        <taxon>Bacteria</taxon>
        <taxon>Pseudomonadati</taxon>
        <taxon>Bacteroidota</taxon>
        <taxon>Flavobacteriia</taxon>
        <taxon>Flavobacteriales</taxon>
        <taxon>Flavobacteriaceae</taxon>
        <taxon>Winogradskyella</taxon>
    </lineage>
</organism>
<evidence type="ECO:0000256" key="4">
    <source>
        <dbReference type="PIRSR" id="PIRSR005211-1"/>
    </source>
</evidence>
<dbReference type="PANTHER" id="PTHR10794">
    <property type="entry name" value="ABHYDROLASE DOMAIN-CONTAINING PROTEIN"/>
    <property type="match status" value="1"/>
</dbReference>
<protein>
    <submittedName>
        <fullName evidence="6">Alpha/beta fold hydrolase</fullName>
    </submittedName>
</protein>
<evidence type="ECO:0000259" key="5">
    <source>
        <dbReference type="Pfam" id="PF00561"/>
    </source>
</evidence>
<dbReference type="InterPro" id="IPR000073">
    <property type="entry name" value="AB_hydrolase_1"/>
</dbReference>
<proteinExistence type="inferred from homology"/>
<evidence type="ECO:0000256" key="3">
    <source>
        <dbReference type="ARBA" id="ARBA00022801"/>
    </source>
</evidence>
<sequence length="326" mass="36907">MPIIQPTYKPPFWAKKSFTSTVFSGLARRVKGVVQTRERITLPDGDFLDLDWSYAEQKSNKVIVLLHGLEGNAQRPYITGTAKLFNENGIDACAVNFRGCSGEPNLLYRSYHSGATEDLEAVINSILEKNQYDEIYIKGISLGANMALKYVGERDDVPKEIKSVIAISTPCDLKGSCDALLSLKNRHYAIRFLKHLKDKLKPKLSQFPDNINIKDFNSIKTLIGFDEVYTSKAHGFKDALDYYEKASCLQFLPNIKVPSLIINALNDSFLSAECYPVKEAKHNPNLFLEMPKYGGHVGFIDKRNIYYNEWRALEFVNSINKGKFEV</sequence>
<feature type="active site" description="Charge relay system" evidence="4">
    <location>
        <position position="267"/>
    </location>
</feature>
<dbReference type="EMBL" id="WJYA01000001">
    <property type="protein sequence ID" value="MTE25421.1"/>
    <property type="molecule type" value="Genomic_DNA"/>
</dbReference>
<feature type="domain" description="AB hydrolase-1" evidence="5">
    <location>
        <begin position="62"/>
        <end position="302"/>
    </location>
</feature>
<dbReference type="InterPro" id="IPR012020">
    <property type="entry name" value="ABHD4"/>
</dbReference>
<dbReference type="PANTHER" id="PTHR10794:SF94">
    <property type="entry name" value="ESTERASE YHET-RELATED"/>
    <property type="match status" value="1"/>
</dbReference>
<dbReference type="PROSITE" id="PS01133">
    <property type="entry name" value="UPF0017"/>
    <property type="match status" value="1"/>
</dbReference>
<comment type="caution">
    <text evidence="6">The sequence shown here is derived from an EMBL/GenBank/DDBJ whole genome shotgun (WGS) entry which is preliminary data.</text>
</comment>